<reference evidence="5 6" key="1">
    <citation type="journal article" date="2013" name="Genome Announc.">
        <title>Genome Sequence of the Pyrene- and Fluoranthene-Degrading Bacterium Cycloclasticus sp. Strain PY97M.</title>
        <authorList>
            <person name="Cui Z."/>
            <person name="Xu G."/>
            <person name="Li Q."/>
            <person name="Gao W."/>
            <person name="Zheng L."/>
        </authorList>
    </citation>
    <scope>NUCLEOTIDE SEQUENCE [LARGE SCALE GENOMIC DNA]</scope>
    <source>
        <strain evidence="5 6">PY97M</strain>
    </source>
</reference>
<gene>
    <name evidence="5" type="ORF">L196_01595</name>
</gene>
<dbReference type="InterPro" id="IPR009061">
    <property type="entry name" value="DNA-bd_dom_put_sf"/>
</dbReference>
<dbReference type="PANTHER" id="PTHR30204">
    <property type="entry name" value="REDOX-CYCLING DRUG-SENSING TRANSCRIPTIONAL ACTIVATOR SOXR"/>
    <property type="match status" value="1"/>
</dbReference>
<evidence type="ECO:0000313" key="5">
    <source>
        <dbReference type="EMBL" id="EPD14152.1"/>
    </source>
</evidence>
<comment type="caution">
    <text evidence="5">The sequence shown here is derived from an EMBL/GenBank/DDBJ whole genome shotgun (WGS) entry which is preliminary data.</text>
</comment>
<keyword evidence="6" id="KW-1185">Reference proteome</keyword>
<dbReference type="AlphaFoldDB" id="A0AB33Z5L5"/>
<evidence type="ECO:0000256" key="2">
    <source>
        <dbReference type="ARBA" id="ARBA00023125"/>
    </source>
</evidence>
<accession>A0AB33Z5L5</accession>
<keyword evidence="2" id="KW-0238">DNA-binding</keyword>
<dbReference type="PROSITE" id="PS00552">
    <property type="entry name" value="HTH_MERR_1"/>
    <property type="match status" value="1"/>
</dbReference>
<sequence>MPSEKNYTIGHVSQQTGVASVTLRAWERRYGLIKPERTAKGHRVYNEGNIQDIQHILSWLNRGVAISKVATLLASGKSYAAAEPVAEQWLVAQNELLSSISELNKPGVNQMLDRLNKSVPFITLCEYVYHPLQATLAQRWQRQPLGYQLEQQLWQQSWQRQTLIMTLRTEKQKPQGHCYLASLDLNGPSLGYYLLHSLLLQSGLRVNAFGKVEDLAGLTRLHNNAEWPLIVYADQRLEQTAFKPLAKLGALWKDDIICLGLASDIHHEQLTSLGIDFVGGQSSDAWRSAVMKTWLEKTKR</sequence>
<dbReference type="GO" id="GO:0003700">
    <property type="term" value="F:DNA-binding transcription factor activity"/>
    <property type="evidence" value="ECO:0007669"/>
    <property type="project" value="InterPro"/>
</dbReference>
<dbReference type="RefSeq" id="WP_016389705.1">
    <property type="nucleotide sequence ID" value="NZ_KE646805.1"/>
</dbReference>
<dbReference type="Proteomes" id="UP000015462">
    <property type="component" value="Unassembled WGS sequence"/>
</dbReference>
<keyword evidence="3" id="KW-0804">Transcription</keyword>
<dbReference type="Pfam" id="PF13411">
    <property type="entry name" value="MerR_1"/>
    <property type="match status" value="1"/>
</dbReference>
<evidence type="ECO:0000259" key="4">
    <source>
        <dbReference type="PROSITE" id="PS50937"/>
    </source>
</evidence>
<protein>
    <submittedName>
        <fullName evidence="5">HTH-type transcriptional regulator MlrA</fullName>
    </submittedName>
</protein>
<dbReference type="PANTHER" id="PTHR30204:SF67">
    <property type="entry name" value="HTH-TYPE TRANSCRIPTIONAL REGULATOR MLRA-RELATED"/>
    <property type="match status" value="1"/>
</dbReference>
<dbReference type="Gene3D" id="1.10.1660.10">
    <property type="match status" value="1"/>
</dbReference>
<dbReference type="PROSITE" id="PS50937">
    <property type="entry name" value="HTH_MERR_2"/>
    <property type="match status" value="1"/>
</dbReference>
<evidence type="ECO:0000313" key="6">
    <source>
        <dbReference type="Proteomes" id="UP000015462"/>
    </source>
</evidence>
<keyword evidence="1" id="KW-0805">Transcription regulation</keyword>
<dbReference type="SMART" id="SM00422">
    <property type="entry name" value="HTH_MERR"/>
    <property type="match status" value="1"/>
</dbReference>
<proteinExistence type="predicted"/>
<dbReference type="EMBL" id="ASHL01000001">
    <property type="protein sequence ID" value="EPD14152.1"/>
    <property type="molecule type" value="Genomic_DNA"/>
</dbReference>
<dbReference type="SUPFAM" id="SSF46955">
    <property type="entry name" value="Putative DNA-binding domain"/>
    <property type="match status" value="1"/>
</dbReference>
<evidence type="ECO:0000256" key="1">
    <source>
        <dbReference type="ARBA" id="ARBA00023015"/>
    </source>
</evidence>
<dbReference type="CDD" id="cd01104">
    <property type="entry name" value="HTH_MlrA-CarA"/>
    <property type="match status" value="1"/>
</dbReference>
<name>A0AB33Z5L5_9GAMM</name>
<feature type="domain" description="HTH merR-type" evidence="4">
    <location>
        <begin position="6"/>
        <end position="75"/>
    </location>
</feature>
<evidence type="ECO:0000256" key="3">
    <source>
        <dbReference type="ARBA" id="ARBA00023163"/>
    </source>
</evidence>
<dbReference type="GO" id="GO:0003677">
    <property type="term" value="F:DNA binding"/>
    <property type="evidence" value="ECO:0007669"/>
    <property type="project" value="UniProtKB-KW"/>
</dbReference>
<organism evidence="5 6">
    <name type="scientific">Cycloclasticus pugetii</name>
    <dbReference type="NCBI Taxonomy" id="34068"/>
    <lineage>
        <taxon>Bacteria</taxon>
        <taxon>Pseudomonadati</taxon>
        <taxon>Pseudomonadota</taxon>
        <taxon>Gammaproteobacteria</taxon>
        <taxon>Thiotrichales</taxon>
        <taxon>Piscirickettsiaceae</taxon>
        <taxon>Cycloclasticus</taxon>
    </lineage>
</organism>
<dbReference type="InterPro" id="IPR000551">
    <property type="entry name" value="MerR-type_HTH_dom"/>
</dbReference>
<dbReference type="InterPro" id="IPR047057">
    <property type="entry name" value="MerR_fam"/>
</dbReference>